<keyword evidence="4 5" id="KW-0539">Nucleus</keyword>
<accession>A0A7S3UIF4</accession>
<dbReference type="Pfam" id="PF12460">
    <property type="entry name" value="MMS19_C"/>
    <property type="match status" value="1"/>
</dbReference>
<keyword evidence="3" id="KW-0677">Repeat</keyword>
<comment type="function">
    <text evidence="5">Key component of the cytosolic iron-sulfur protein assembly (CIA) complex, a multiprotein complex that mediates the incorporation of iron-sulfur cluster into apoproteins specifically involved in DNA metabolism and genomic integrity. In the CIA complex, MMS19 acts as an adapter between early-acting CIA components and a subset of cellular target iron-sulfur proteins.</text>
</comment>
<keyword evidence="5" id="KW-0234">DNA repair</keyword>
<dbReference type="Gene3D" id="1.25.10.10">
    <property type="entry name" value="Leucine-rich Repeat Variant"/>
    <property type="match status" value="2"/>
</dbReference>
<dbReference type="InterPro" id="IPR011989">
    <property type="entry name" value="ARM-like"/>
</dbReference>
<evidence type="ECO:0000256" key="3">
    <source>
        <dbReference type="ARBA" id="ARBA00022737"/>
    </source>
</evidence>
<dbReference type="GO" id="GO:0051604">
    <property type="term" value="P:protein maturation"/>
    <property type="evidence" value="ECO:0007669"/>
    <property type="project" value="UniProtKB-UniRule"/>
</dbReference>
<dbReference type="InterPro" id="IPR016024">
    <property type="entry name" value="ARM-type_fold"/>
</dbReference>
<evidence type="ECO:0000313" key="8">
    <source>
        <dbReference type="EMBL" id="CAE0613768.1"/>
    </source>
</evidence>
<comment type="subcellular location">
    <subcellularLocation>
        <location evidence="1 5">Nucleus</location>
    </subcellularLocation>
</comment>
<dbReference type="AlphaFoldDB" id="A0A7S3UIF4"/>
<dbReference type="GO" id="GO:0097361">
    <property type="term" value="C:cytosolic [4Fe-4S] assembly targeting complex"/>
    <property type="evidence" value="ECO:0007669"/>
    <property type="project" value="UniProtKB-UniRule"/>
</dbReference>
<feature type="domain" description="MMS19 C-terminal" evidence="6">
    <location>
        <begin position="640"/>
        <end position="969"/>
    </location>
</feature>
<evidence type="ECO:0000256" key="2">
    <source>
        <dbReference type="ARBA" id="ARBA00009340"/>
    </source>
</evidence>
<dbReference type="InterPro" id="IPR039920">
    <property type="entry name" value="MMS19"/>
</dbReference>
<comment type="similarity">
    <text evidence="2 5">Belongs to the MET18/MMS19 family.</text>
</comment>
<evidence type="ECO:0000256" key="5">
    <source>
        <dbReference type="RuleBase" id="RU367072"/>
    </source>
</evidence>
<protein>
    <recommendedName>
        <fullName evidence="5">MMS19 nucleotide excision repair protein</fullName>
    </recommendedName>
</protein>
<proteinExistence type="inferred from homology"/>
<reference evidence="8" key="1">
    <citation type="submission" date="2021-01" db="EMBL/GenBank/DDBJ databases">
        <authorList>
            <person name="Corre E."/>
            <person name="Pelletier E."/>
            <person name="Niang G."/>
            <person name="Scheremetjew M."/>
            <person name="Finn R."/>
            <person name="Kale V."/>
            <person name="Holt S."/>
            <person name="Cochrane G."/>
            <person name="Meng A."/>
            <person name="Brown T."/>
            <person name="Cohen L."/>
        </authorList>
    </citation>
    <scope>NUCLEOTIDE SEQUENCE</scope>
    <source>
        <strain evidence="8">CCMP1897</strain>
    </source>
</reference>
<sequence length="1021" mass="111993">MESSSIDATANTVTKLVQELQAELTHVEAKQRIRGTEALVSGLRRVQEEEWDAQQAHTLLQFFQERMDDWSAVGPVLRGCEAVLQKAEDTKVALDEESVQSTILNLFRKAQVPVLSQESRNAALRLLMRLLKKPYRKNVAQLGNELVEGIIANVDGERDPRNLILVFQVLVELYQSRPDDPKVLIDALQEGSEDAMDLLACYFPLTFTPPPNDPHGVTRDQLATQLCRAMTCSVHLVPHCVPLVLEKLKSSHAQAKVDALDTISQLASNMPLDAMLDEIMVVWRALRSEIVPSDESPDPEFQEQATRAMGKCLRAWWSAPTPMGGNLATLVVTDKALGEALDHIRQTVEKGSTDMRGEKVTRAAQSLCTALASSSTWCTDLVAEKLLPKMLPYTVDKMPQITQEYALGFASSIAASAKKVLLEASQTPGLTLQAPLATFRDDLLLCFIAHMNGKGRSKDLAMAGAVSMVTFPAAYDIVPRPQCRSILERLMEDCVVLEEEEIAKGHSLPVVGLLEAGKSGKIELVKEFIIPRLATSFKGDDGKTLRSKAILSLLVRLCSEVRDLELLCMDTLQDIFDHSLEERKTAPNKLSGVLEILSTRVLGKCVLEGRSCADLAASIVPKLLVEGIGYTSETLEEAEKCVACSMTLCSAERQAEFADLAISSMLAKNLSSFSVQSAALCAVGPSIELPQINELVDILTERIVLAGSTENARAEVESAVVLLASIINKAAAALVDTILASSGWNKVKFSLEQKDPANMVECVMALVWVTKALAMRKHPLTSTYTQHIIDTLNAGLNQLKNENHHFDVVASYRWLRLCTASFGIILRDFEFALSKDLGAVTNVLYKQAFFMSALPISLDLLSNALPEGLDRAAFVSMVSNLAIFSPPSLVMDWLDSVLPVVIDSLICLASGPLRSNELVLANEVFLSNLLMEATYAEKMRAHLKKLVEALTFLIENHSSGKVRETAVECCVVLLDNVGYEHLYPYHKAVTQVLHEALGDKQRTVRKAAVKGHRVWTATFAT</sequence>
<organism evidence="8">
    <name type="scientific">Picocystis salinarum</name>
    <dbReference type="NCBI Taxonomy" id="88271"/>
    <lineage>
        <taxon>Eukaryota</taxon>
        <taxon>Viridiplantae</taxon>
        <taxon>Chlorophyta</taxon>
        <taxon>Picocystophyceae</taxon>
        <taxon>Picocystales</taxon>
        <taxon>Picocystaceae</taxon>
        <taxon>Picocystis</taxon>
    </lineage>
</organism>
<dbReference type="EMBL" id="HBIS01009457">
    <property type="protein sequence ID" value="CAE0613768.1"/>
    <property type="molecule type" value="Transcribed_RNA"/>
</dbReference>
<keyword evidence="5" id="KW-0227">DNA damage</keyword>
<dbReference type="InterPro" id="IPR024687">
    <property type="entry name" value="MMS19_C"/>
</dbReference>
<name>A0A7S3UIF4_9CHLO</name>
<feature type="domain" description="MMS19 N-terminal" evidence="7">
    <location>
        <begin position="17"/>
        <end position="291"/>
    </location>
</feature>
<evidence type="ECO:0000259" key="7">
    <source>
        <dbReference type="Pfam" id="PF14500"/>
    </source>
</evidence>
<evidence type="ECO:0000256" key="1">
    <source>
        <dbReference type="ARBA" id="ARBA00004123"/>
    </source>
</evidence>
<dbReference type="GO" id="GO:0006281">
    <property type="term" value="P:DNA repair"/>
    <property type="evidence" value="ECO:0007669"/>
    <property type="project" value="UniProtKB-UniRule"/>
</dbReference>
<dbReference type="InterPro" id="IPR029240">
    <property type="entry name" value="MMS19_N"/>
</dbReference>
<dbReference type="Pfam" id="PF14500">
    <property type="entry name" value="MMS19_N"/>
    <property type="match status" value="1"/>
</dbReference>
<dbReference type="SUPFAM" id="SSF48371">
    <property type="entry name" value="ARM repeat"/>
    <property type="match status" value="1"/>
</dbReference>
<dbReference type="GO" id="GO:0016226">
    <property type="term" value="P:iron-sulfur cluster assembly"/>
    <property type="evidence" value="ECO:0007669"/>
    <property type="project" value="UniProtKB-UniRule"/>
</dbReference>
<dbReference type="PANTHER" id="PTHR12891">
    <property type="entry name" value="DNA REPAIR/TRANSCRIPTION PROTEIN MET18/MMS19"/>
    <property type="match status" value="1"/>
</dbReference>
<dbReference type="GO" id="GO:0005634">
    <property type="term" value="C:nucleus"/>
    <property type="evidence" value="ECO:0007669"/>
    <property type="project" value="UniProtKB-SubCell"/>
</dbReference>
<evidence type="ECO:0000259" key="6">
    <source>
        <dbReference type="Pfam" id="PF12460"/>
    </source>
</evidence>
<gene>
    <name evidence="8" type="ORF">PSAL00342_LOCUS7669</name>
</gene>
<dbReference type="PANTHER" id="PTHR12891:SF0">
    <property type="entry name" value="MMS19 NUCLEOTIDE EXCISION REPAIR PROTEIN HOMOLOG"/>
    <property type="match status" value="1"/>
</dbReference>
<evidence type="ECO:0000256" key="4">
    <source>
        <dbReference type="ARBA" id="ARBA00023242"/>
    </source>
</evidence>